<gene>
    <name evidence="2" type="ORF">D0Y96_06995</name>
</gene>
<feature type="compositionally biased region" description="Basic and acidic residues" evidence="1">
    <location>
        <begin position="1"/>
        <end position="11"/>
    </location>
</feature>
<dbReference type="OrthoDB" id="370799at2"/>
<protein>
    <submittedName>
        <fullName evidence="2">Uncharacterized protein</fullName>
    </submittedName>
</protein>
<sequence>MNASDFRRTLDQNEPPAGLPPLAEALWREAHGEWDRAHQIAQDVPGRDGAWVHAYLHRKDGDTSNAGYWYGQAGRPLPEMTFDEEWEQIAAALLR</sequence>
<dbReference type="AlphaFoldDB" id="A0A372ISD7"/>
<feature type="region of interest" description="Disordered" evidence="1">
    <location>
        <begin position="1"/>
        <end position="20"/>
    </location>
</feature>
<organism evidence="2 3">
    <name type="scientific">Paracidobacterium acidisoli</name>
    <dbReference type="NCBI Taxonomy" id="2303751"/>
    <lineage>
        <taxon>Bacteria</taxon>
        <taxon>Pseudomonadati</taxon>
        <taxon>Acidobacteriota</taxon>
        <taxon>Terriglobia</taxon>
        <taxon>Terriglobales</taxon>
        <taxon>Acidobacteriaceae</taxon>
        <taxon>Paracidobacterium</taxon>
    </lineage>
</organism>
<reference evidence="2 3" key="1">
    <citation type="submission" date="2018-08" db="EMBL/GenBank/DDBJ databases">
        <title>Acidipila sp. 4G-K13, an acidobacterium isolated from forest soil.</title>
        <authorList>
            <person name="Gao Z.-H."/>
            <person name="Qiu L.-H."/>
        </authorList>
    </citation>
    <scope>NUCLEOTIDE SEQUENCE [LARGE SCALE GENOMIC DNA]</scope>
    <source>
        <strain evidence="2 3">4G-K13</strain>
    </source>
</reference>
<accession>A0A372ISD7</accession>
<dbReference type="Proteomes" id="UP000264702">
    <property type="component" value="Unassembled WGS sequence"/>
</dbReference>
<keyword evidence="3" id="KW-1185">Reference proteome</keyword>
<evidence type="ECO:0000256" key="1">
    <source>
        <dbReference type="SAM" id="MobiDB-lite"/>
    </source>
</evidence>
<evidence type="ECO:0000313" key="2">
    <source>
        <dbReference type="EMBL" id="RFU17847.1"/>
    </source>
</evidence>
<proteinExistence type="predicted"/>
<comment type="caution">
    <text evidence="2">The sequence shown here is derived from an EMBL/GenBank/DDBJ whole genome shotgun (WGS) entry which is preliminary data.</text>
</comment>
<name>A0A372ISD7_9BACT</name>
<evidence type="ECO:0000313" key="3">
    <source>
        <dbReference type="Proteomes" id="UP000264702"/>
    </source>
</evidence>
<dbReference type="EMBL" id="QVQT01000002">
    <property type="protein sequence ID" value="RFU17847.1"/>
    <property type="molecule type" value="Genomic_DNA"/>
</dbReference>